<accession>A0AAD0RXC9</accession>
<reference evidence="1 2" key="1">
    <citation type="submission" date="2018-08" db="EMBL/GenBank/DDBJ databases">
        <title>Draft genome sequence of Pseudoalteromonas donghaensis HJ51.</title>
        <authorList>
            <person name="Oh J."/>
            <person name="Roh D."/>
        </authorList>
    </citation>
    <scope>NUCLEOTIDE SEQUENCE [LARGE SCALE GENOMIC DNA]</scope>
    <source>
        <strain evidence="1 2">HJ51</strain>
    </source>
</reference>
<dbReference type="Proteomes" id="UP000264605">
    <property type="component" value="Chromosome"/>
</dbReference>
<name>A0AAD0RXC9_9GAMM</name>
<dbReference type="EMBL" id="CP032090">
    <property type="protein sequence ID" value="AXV63958.1"/>
    <property type="molecule type" value="Genomic_DNA"/>
</dbReference>
<protein>
    <submittedName>
        <fullName evidence="1">Uncharacterized protein</fullName>
    </submittedName>
</protein>
<evidence type="ECO:0000313" key="1">
    <source>
        <dbReference type="EMBL" id="AXV63958.1"/>
    </source>
</evidence>
<dbReference type="AlphaFoldDB" id="A0AAD0RXC9"/>
<sequence length="63" mass="7275">MIAYYHGHKLDMPAMCKRFSANLKEMNLRLLIELVDFTAFKPIKHANGCKPTPAFIALTYELF</sequence>
<dbReference type="KEGG" id="pdj:D0907_01065"/>
<organism evidence="1 2">
    <name type="scientific">Pseudoalteromonas lipolytica</name>
    <dbReference type="NCBI Taxonomy" id="570156"/>
    <lineage>
        <taxon>Bacteria</taxon>
        <taxon>Pseudomonadati</taxon>
        <taxon>Pseudomonadota</taxon>
        <taxon>Gammaproteobacteria</taxon>
        <taxon>Alteromonadales</taxon>
        <taxon>Pseudoalteromonadaceae</taxon>
        <taxon>Pseudoalteromonas</taxon>
    </lineage>
</organism>
<proteinExistence type="predicted"/>
<gene>
    <name evidence="1" type="ORF">D0907_01065</name>
</gene>
<evidence type="ECO:0000313" key="2">
    <source>
        <dbReference type="Proteomes" id="UP000264605"/>
    </source>
</evidence>